<evidence type="ECO:0000313" key="1">
    <source>
        <dbReference type="EMBL" id="CAB3249130.1"/>
    </source>
</evidence>
<organism evidence="1 2">
    <name type="scientific">Arctia plantaginis</name>
    <name type="common">Wood tiger moth</name>
    <name type="synonym">Phalaena plantaginis</name>
    <dbReference type="NCBI Taxonomy" id="874455"/>
    <lineage>
        <taxon>Eukaryota</taxon>
        <taxon>Metazoa</taxon>
        <taxon>Ecdysozoa</taxon>
        <taxon>Arthropoda</taxon>
        <taxon>Hexapoda</taxon>
        <taxon>Insecta</taxon>
        <taxon>Pterygota</taxon>
        <taxon>Neoptera</taxon>
        <taxon>Endopterygota</taxon>
        <taxon>Lepidoptera</taxon>
        <taxon>Glossata</taxon>
        <taxon>Ditrysia</taxon>
        <taxon>Noctuoidea</taxon>
        <taxon>Erebidae</taxon>
        <taxon>Arctiinae</taxon>
        <taxon>Arctia</taxon>
    </lineage>
</organism>
<reference evidence="1 2" key="1">
    <citation type="submission" date="2020-04" db="EMBL/GenBank/DDBJ databases">
        <authorList>
            <person name="Wallbank WR R."/>
            <person name="Pardo Diaz C."/>
            <person name="Kozak K."/>
            <person name="Martin S."/>
            <person name="Jiggins C."/>
            <person name="Moest M."/>
            <person name="Warren A I."/>
            <person name="Byers J.R.P. K."/>
            <person name="Montejo-Kovacevich G."/>
            <person name="Yen C E."/>
        </authorList>
    </citation>
    <scope>NUCLEOTIDE SEQUENCE [LARGE SCALE GENOMIC DNA]</scope>
</reference>
<protein>
    <submittedName>
        <fullName evidence="1">Uncharacterized protein</fullName>
    </submittedName>
</protein>
<gene>
    <name evidence="1" type="ORF">APLA_LOCUS12698</name>
</gene>
<comment type="caution">
    <text evidence="1">The sequence shown here is derived from an EMBL/GenBank/DDBJ whole genome shotgun (WGS) entry which is preliminary data.</text>
</comment>
<accession>A0A8S1ATE3</accession>
<evidence type="ECO:0000313" key="2">
    <source>
        <dbReference type="Proteomes" id="UP000494256"/>
    </source>
</evidence>
<dbReference type="AlphaFoldDB" id="A0A8S1ATE3"/>
<sequence length="182" mass="20811">MSIIVKGKLTTTVNPPHCTQVTKSTDYQAKYNYDYPVVYIPPGQREAFQRLFCIKPPTVNYEGTVVCDWVAPPEVQFTFGDEYMHVVRQDPTGRYLGSNRGQIFYTAHGLLTTWATNVTIPVPDNMRMIFIKVIVDSTQEPKVNYDHQSKTINIKYSWHQAPSSSFKIIAQGYLFDDKPHLG</sequence>
<dbReference type="EMBL" id="CADEBD010000344">
    <property type="protein sequence ID" value="CAB3249130.1"/>
    <property type="molecule type" value="Genomic_DNA"/>
</dbReference>
<dbReference type="OrthoDB" id="75724at2759"/>
<proteinExistence type="predicted"/>
<name>A0A8S1ATE3_ARCPL</name>
<dbReference type="Proteomes" id="UP000494256">
    <property type="component" value="Unassembled WGS sequence"/>
</dbReference>